<name>A0A1F7Z422_9BACT</name>
<comment type="subcellular location">
    <subcellularLocation>
        <location evidence="9">Cell membrane</location>
        <topology evidence="9">Multi-pass membrane protein</topology>
    </subcellularLocation>
    <subcellularLocation>
        <location evidence="1">Membrane</location>
        <topology evidence="1">Multi-pass membrane protein</topology>
    </subcellularLocation>
</comment>
<sequence length="70" mass="7724">MPNIFLILQVVFASILIVMILMQPKGTGFARSWGSSGSSFTRRGLEKVTFRATFIVSAAFIIVSILQLVF</sequence>
<feature type="transmembrane region" description="Helical" evidence="9">
    <location>
        <begin position="6"/>
        <end position="22"/>
    </location>
</feature>
<keyword evidence="7 9" id="KW-0811">Translocation</keyword>
<evidence type="ECO:0000256" key="8">
    <source>
        <dbReference type="ARBA" id="ARBA00023136"/>
    </source>
</evidence>
<evidence type="ECO:0000256" key="5">
    <source>
        <dbReference type="ARBA" id="ARBA00022927"/>
    </source>
</evidence>
<evidence type="ECO:0000313" key="10">
    <source>
        <dbReference type="EMBL" id="OGM33688.1"/>
    </source>
</evidence>
<dbReference type="GO" id="GO:0009306">
    <property type="term" value="P:protein secretion"/>
    <property type="evidence" value="ECO:0007669"/>
    <property type="project" value="UniProtKB-UniRule"/>
</dbReference>
<keyword evidence="6 9" id="KW-1133">Transmembrane helix</keyword>
<keyword evidence="8 9" id="KW-0472">Membrane</keyword>
<dbReference type="STRING" id="1802505.A3D01_06080"/>
<evidence type="ECO:0000256" key="2">
    <source>
        <dbReference type="ARBA" id="ARBA00008445"/>
    </source>
</evidence>
<evidence type="ECO:0000313" key="11">
    <source>
        <dbReference type="Proteomes" id="UP000177169"/>
    </source>
</evidence>
<protein>
    <recommendedName>
        <fullName evidence="9">Protein-export membrane protein SecG</fullName>
    </recommendedName>
</protein>
<accession>A0A1F7Z422</accession>
<gene>
    <name evidence="10" type="ORF">A3D01_06080</name>
</gene>
<dbReference type="NCBIfam" id="TIGR00810">
    <property type="entry name" value="secG"/>
    <property type="match status" value="1"/>
</dbReference>
<evidence type="ECO:0000256" key="1">
    <source>
        <dbReference type="ARBA" id="ARBA00004141"/>
    </source>
</evidence>
<dbReference type="InterPro" id="IPR004692">
    <property type="entry name" value="SecG"/>
</dbReference>
<keyword evidence="3 9" id="KW-0813">Transport</keyword>
<comment type="function">
    <text evidence="9">Involved in protein export. Participates in an early event of protein translocation.</text>
</comment>
<keyword evidence="5 9" id="KW-0653">Protein transport</keyword>
<evidence type="ECO:0000256" key="3">
    <source>
        <dbReference type="ARBA" id="ARBA00022448"/>
    </source>
</evidence>
<evidence type="ECO:0000256" key="7">
    <source>
        <dbReference type="ARBA" id="ARBA00023010"/>
    </source>
</evidence>
<keyword evidence="4 9" id="KW-0812">Transmembrane</keyword>
<organism evidence="10 11">
    <name type="scientific">Candidatus Woesebacteria bacterium RIFCSPHIGHO2_02_FULL_39_13</name>
    <dbReference type="NCBI Taxonomy" id="1802505"/>
    <lineage>
        <taxon>Bacteria</taxon>
        <taxon>Candidatus Woeseibacteriota</taxon>
    </lineage>
</organism>
<feature type="transmembrane region" description="Helical" evidence="9">
    <location>
        <begin position="48"/>
        <end position="69"/>
    </location>
</feature>
<dbReference type="Pfam" id="PF03840">
    <property type="entry name" value="SecG"/>
    <property type="match status" value="1"/>
</dbReference>
<dbReference type="Proteomes" id="UP000177169">
    <property type="component" value="Unassembled WGS sequence"/>
</dbReference>
<evidence type="ECO:0000256" key="4">
    <source>
        <dbReference type="ARBA" id="ARBA00022692"/>
    </source>
</evidence>
<keyword evidence="9" id="KW-1003">Cell membrane</keyword>
<dbReference type="GO" id="GO:0015450">
    <property type="term" value="F:protein-transporting ATPase activity"/>
    <property type="evidence" value="ECO:0007669"/>
    <property type="project" value="UniProtKB-UniRule"/>
</dbReference>
<comment type="similarity">
    <text evidence="2 9">Belongs to the SecG family.</text>
</comment>
<dbReference type="EMBL" id="MGGR01000015">
    <property type="protein sequence ID" value="OGM33688.1"/>
    <property type="molecule type" value="Genomic_DNA"/>
</dbReference>
<comment type="caution">
    <text evidence="10">The sequence shown here is derived from an EMBL/GenBank/DDBJ whole genome shotgun (WGS) entry which is preliminary data.</text>
</comment>
<dbReference type="GO" id="GO:0005886">
    <property type="term" value="C:plasma membrane"/>
    <property type="evidence" value="ECO:0007669"/>
    <property type="project" value="UniProtKB-SubCell"/>
</dbReference>
<reference evidence="10 11" key="1">
    <citation type="journal article" date="2016" name="Nat. Commun.">
        <title>Thousands of microbial genomes shed light on interconnected biogeochemical processes in an aquifer system.</title>
        <authorList>
            <person name="Anantharaman K."/>
            <person name="Brown C.T."/>
            <person name="Hug L.A."/>
            <person name="Sharon I."/>
            <person name="Castelle C.J."/>
            <person name="Probst A.J."/>
            <person name="Thomas B.C."/>
            <person name="Singh A."/>
            <person name="Wilkins M.J."/>
            <person name="Karaoz U."/>
            <person name="Brodie E.L."/>
            <person name="Williams K.H."/>
            <person name="Hubbard S.S."/>
            <person name="Banfield J.F."/>
        </authorList>
    </citation>
    <scope>NUCLEOTIDE SEQUENCE [LARGE SCALE GENOMIC DNA]</scope>
</reference>
<dbReference type="AlphaFoldDB" id="A0A1F7Z422"/>
<evidence type="ECO:0000256" key="9">
    <source>
        <dbReference type="RuleBase" id="RU365087"/>
    </source>
</evidence>
<evidence type="ECO:0000256" key="6">
    <source>
        <dbReference type="ARBA" id="ARBA00022989"/>
    </source>
</evidence>
<proteinExistence type="inferred from homology"/>
<dbReference type="PRINTS" id="PR01651">
    <property type="entry name" value="SECGEXPORT"/>
</dbReference>